<dbReference type="eggNOG" id="COG5510">
    <property type="taxonomic scope" value="Bacteria"/>
</dbReference>
<dbReference type="PROSITE" id="PS51257">
    <property type="entry name" value="PROKAR_LIPOPROTEIN"/>
    <property type="match status" value="1"/>
</dbReference>
<dbReference type="GO" id="GO:0009636">
    <property type="term" value="P:response to toxic substance"/>
    <property type="evidence" value="ECO:0007669"/>
    <property type="project" value="InterPro"/>
</dbReference>
<evidence type="ECO:0000256" key="5">
    <source>
        <dbReference type="ARBA" id="ARBA00023139"/>
    </source>
</evidence>
<dbReference type="HOGENOM" id="CLU_193827_3_0_5"/>
<keyword evidence="8" id="KW-0436">Ligase</keyword>
<comment type="similarity">
    <text evidence="1">Belongs to the EcnA/EcnB lipoprotein family.</text>
</comment>
<dbReference type="GO" id="GO:0004812">
    <property type="term" value="F:aminoacyl-tRNA ligase activity"/>
    <property type="evidence" value="ECO:0007669"/>
    <property type="project" value="UniProtKB-KW"/>
</dbReference>
<keyword evidence="8" id="KW-0030">Aminoacyl-tRNA synthetase</keyword>
<feature type="signal peptide" evidence="7">
    <location>
        <begin position="1"/>
        <end position="19"/>
    </location>
</feature>
<feature type="chain" id="PRO_5003140643" evidence="7">
    <location>
        <begin position="20"/>
        <end position="43"/>
    </location>
</feature>
<dbReference type="Proteomes" id="UP000001302">
    <property type="component" value="Chromosome"/>
</dbReference>
<dbReference type="RefSeq" id="WP_013301060.1">
    <property type="nucleotide sequence ID" value="NC_014414.1"/>
</dbReference>
<dbReference type="GO" id="GO:0016020">
    <property type="term" value="C:membrane"/>
    <property type="evidence" value="ECO:0007669"/>
    <property type="project" value="InterPro"/>
</dbReference>
<evidence type="ECO:0000313" key="8">
    <source>
        <dbReference type="EMBL" id="ADM10086.1"/>
    </source>
</evidence>
<dbReference type="EMBL" id="CP002156">
    <property type="protein sequence ID" value="ADM10086.1"/>
    <property type="molecule type" value="Genomic_DNA"/>
</dbReference>
<evidence type="ECO:0000256" key="1">
    <source>
        <dbReference type="ARBA" id="ARBA00010296"/>
    </source>
</evidence>
<dbReference type="AlphaFoldDB" id="E0TFG2"/>
<name>E0TFG2_PARBH</name>
<keyword evidence="9" id="KW-1185">Reference proteome</keyword>
<sequence>MQYFVRLTALFLLSLAAVGCNTVEGVGQDVEEVGEEIEDASTY</sequence>
<dbReference type="Pfam" id="PF08085">
    <property type="entry name" value="Entericidin"/>
    <property type="match status" value="1"/>
</dbReference>
<dbReference type="KEGG" id="pbr:PB2503_10174"/>
<keyword evidence="6" id="KW-0449">Lipoprotein</keyword>
<reference evidence="9" key="1">
    <citation type="submission" date="2010-08" db="EMBL/GenBank/DDBJ databases">
        <title>Genome sequence of Parvularcula bermudensis HTCC2503.</title>
        <authorList>
            <person name="Kang D.-M."/>
            <person name="Oh H.-M."/>
            <person name="Cho J.-C."/>
        </authorList>
    </citation>
    <scope>NUCLEOTIDE SEQUENCE [LARGE SCALE GENOMIC DNA]</scope>
    <source>
        <strain evidence="9">ATCC BAA-594 / HTCC2503 / KCTC 12087</strain>
    </source>
</reference>
<keyword evidence="4" id="KW-0472">Membrane</keyword>
<evidence type="ECO:0000313" key="9">
    <source>
        <dbReference type="Proteomes" id="UP000001302"/>
    </source>
</evidence>
<organism evidence="8 9">
    <name type="scientific">Parvularcula bermudensis (strain ATCC BAA-594 / HTCC2503 / KCTC 12087)</name>
    <dbReference type="NCBI Taxonomy" id="314260"/>
    <lineage>
        <taxon>Bacteria</taxon>
        <taxon>Pseudomonadati</taxon>
        <taxon>Pseudomonadota</taxon>
        <taxon>Alphaproteobacteria</taxon>
        <taxon>Parvularculales</taxon>
        <taxon>Parvularculaceae</taxon>
        <taxon>Parvularcula</taxon>
    </lineage>
</organism>
<protein>
    <submittedName>
        <fullName evidence="8">Glutamyl-tRNA synthetase</fullName>
    </submittedName>
</protein>
<evidence type="ECO:0000256" key="6">
    <source>
        <dbReference type="ARBA" id="ARBA00023288"/>
    </source>
</evidence>
<keyword evidence="2" id="KW-1003">Cell membrane</keyword>
<keyword evidence="3 7" id="KW-0732">Signal</keyword>
<evidence type="ECO:0000256" key="2">
    <source>
        <dbReference type="ARBA" id="ARBA00022475"/>
    </source>
</evidence>
<proteinExistence type="inferred from homology"/>
<reference evidence="8 9" key="2">
    <citation type="journal article" date="2011" name="J. Bacteriol.">
        <title>Complete genome sequence of strain HTCC2503T of Parvularcula bermudensis, the type species of the order "Parvularculales" in the class Alphaproteobacteria.</title>
        <authorList>
            <person name="Oh H.M."/>
            <person name="Kang I."/>
            <person name="Vergin K.L."/>
            <person name="Kang D."/>
            <person name="Rhee K.H."/>
            <person name="Giovannoni S.J."/>
            <person name="Cho J.C."/>
        </authorList>
    </citation>
    <scope>NUCLEOTIDE SEQUENCE [LARGE SCALE GENOMIC DNA]</scope>
    <source>
        <strain evidence="9">ATCC BAA-594 / HTCC2503 / KCTC 12087</strain>
    </source>
</reference>
<evidence type="ECO:0000256" key="4">
    <source>
        <dbReference type="ARBA" id="ARBA00023136"/>
    </source>
</evidence>
<dbReference type="InterPro" id="IPR012556">
    <property type="entry name" value="Entericidin"/>
</dbReference>
<gene>
    <name evidence="8" type="ordered locus">PB2503_10174</name>
</gene>
<keyword evidence="5" id="KW-0564">Palmitate</keyword>
<evidence type="ECO:0000256" key="3">
    <source>
        <dbReference type="ARBA" id="ARBA00022729"/>
    </source>
</evidence>
<evidence type="ECO:0000256" key="7">
    <source>
        <dbReference type="SAM" id="SignalP"/>
    </source>
</evidence>
<accession>E0TFG2</accession>